<organism evidence="1 2">
    <name type="scientific">Botryobasidium botryosum (strain FD-172 SS1)</name>
    <dbReference type="NCBI Taxonomy" id="930990"/>
    <lineage>
        <taxon>Eukaryota</taxon>
        <taxon>Fungi</taxon>
        <taxon>Dikarya</taxon>
        <taxon>Basidiomycota</taxon>
        <taxon>Agaricomycotina</taxon>
        <taxon>Agaricomycetes</taxon>
        <taxon>Cantharellales</taxon>
        <taxon>Botryobasidiaceae</taxon>
        <taxon>Botryobasidium</taxon>
    </lineage>
</organism>
<keyword evidence="2" id="KW-1185">Reference proteome</keyword>
<dbReference type="HOGENOM" id="CLU_1844764_0_0_1"/>
<reference evidence="2" key="1">
    <citation type="journal article" date="2014" name="Proc. Natl. Acad. Sci. U.S.A.">
        <title>Extensive sampling of basidiomycete genomes demonstrates inadequacy of the white-rot/brown-rot paradigm for wood decay fungi.</title>
        <authorList>
            <person name="Riley R."/>
            <person name="Salamov A.A."/>
            <person name="Brown D.W."/>
            <person name="Nagy L.G."/>
            <person name="Floudas D."/>
            <person name="Held B.W."/>
            <person name="Levasseur A."/>
            <person name="Lombard V."/>
            <person name="Morin E."/>
            <person name="Otillar R."/>
            <person name="Lindquist E.A."/>
            <person name="Sun H."/>
            <person name="LaButti K.M."/>
            <person name="Schmutz J."/>
            <person name="Jabbour D."/>
            <person name="Luo H."/>
            <person name="Baker S.E."/>
            <person name="Pisabarro A.G."/>
            <person name="Walton J.D."/>
            <person name="Blanchette R.A."/>
            <person name="Henrissat B."/>
            <person name="Martin F."/>
            <person name="Cullen D."/>
            <person name="Hibbett D.S."/>
            <person name="Grigoriev I.V."/>
        </authorList>
    </citation>
    <scope>NUCLEOTIDE SEQUENCE [LARGE SCALE GENOMIC DNA]</scope>
    <source>
        <strain evidence="2">FD-172 SS1</strain>
    </source>
</reference>
<gene>
    <name evidence="1" type="ORF">BOTBODRAFT_35711</name>
</gene>
<dbReference type="AlphaFoldDB" id="A0A067M6H1"/>
<evidence type="ECO:0000313" key="2">
    <source>
        <dbReference type="Proteomes" id="UP000027195"/>
    </source>
</evidence>
<protein>
    <submittedName>
        <fullName evidence="1">Uncharacterized protein</fullName>
    </submittedName>
</protein>
<dbReference type="EMBL" id="KL198061">
    <property type="protein sequence ID" value="KDQ11169.1"/>
    <property type="molecule type" value="Genomic_DNA"/>
</dbReference>
<sequence length="139" mass="15579">MSLYILADGQPEPQRGATSFKDCYSPTCTRYARYTCYSPGCPWRLQAPHELEAKSEAKETEKTRMSKSVVRVHIPPPVGTARMSARVLERPKPKKLSILSRLWSFITLNCTSADGLDSYHQYPDLASRPTPTLKNVCSG</sequence>
<evidence type="ECO:0000313" key="1">
    <source>
        <dbReference type="EMBL" id="KDQ11169.1"/>
    </source>
</evidence>
<accession>A0A067M6H1</accession>
<name>A0A067M6H1_BOTB1</name>
<dbReference type="Proteomes" id="UP000027195">
    <property type="component" value="Unassembled WGS sequence"/>
</dbReference>
<dbReference type="InParanoid" id="A0A067M6H1"/>
<proteinExistence type="predicted"/>